<dbReference type="Proteomes" id="UP000053105">
    <property type="component" value="Unassembled WGS sequence"/>
</dbReference>
<sequence>MPGNEVESKAEPGRTLTLPCLPTHLSPNQRTNERTNERMDERPATRTMTMSTTTTTKEEDYEERTPRRLQHLPLRVWIYPRWEINYYIYENTRRATKVESALCLRRWDPSSADYVPPTALSPKRVPRERQRETFVPLDRRPALHHACTAPIRSDGNTGGKHRAVCKPTFGNVVPKNRGIVAAPTNGRPACIFSGKKWRGLTPQDRRPYVEEAERLRVIHMQEHPNYKYRPRRRKHAKRAPGAPSSPPSATNTTANRSNPSGTTIHHSMSKMDSYQGIPQIPWGGHSPISSLYHQQQQQQGIQEYKSESNSLYGSPYTPIIHTPDISPVASPEPDGDGTHLPSNQNPDPERDLMDGSTKQHGEMSEQTKRYTFMSTDNQLHTGHAGGTSISSCQNSGAYTDTLTYKKSVSYLNFERQPSSIAAVGIANGMMVSCNKLRSGFENVGSVTGTFYPPVASPHDQSLQHYTSTQSSKTANYSMQSTVESNYNPVQCANRQQSMGIRGAAEGCSGVPHRYQMSHHQEYQTEGTSAGQQHPILGHMEAAMATTAEDEQQQTLQLEKYFKYSHSASVAHTSLTSQNLLDSNHNYASDLRYYTPQQTQLDMSNSQHKRQMRIRRQLESGTWLVNSIDSPTIVL</sequence>
<name>A0A0N0U5Y8_9HYME</name>
<dbReference type="GO" id="GO:0005634">
    <property type="term" value="C:nucleus"/>
    <property type="evidence" value="ECO:0007669"/>
    <property type="project" value="UniProtKB-UniRule"/>
</dbReference>
<evidence type="ECO:0000313" key="5">
    <source>
        <dbReference type="EMBL" id="KOX76328.1"/>
    </source>
</evidence>
<evidence type="ECO:0000256" key="2">
    <source>
        <dbReference type="PROSITE-ProRule" id="PRU00267"/>
    </source>
</evidence>
<feature type="compositionally biased region" description="Basic residues" evidence="3">
    <location>
        <begin position="226"/>
        <end position="238"/>
    </location>
</feature>
<feature type="DNA-binding region" description="HMG box" evidence="2">
    <location>
        <begin position="194"/>
        <end position="227"/>
    </location>
</feature>
<dbReference type="InterPro" id="IPR050140">
    <property type="entry name" value="SRY-related_HMG-box_TF-like"/>
</dbReference>
<dbReference type="EMBL" id="KQ435750">
    <property type="protein sequence ID" value="KOX76328.1"/>
    <property type="molecule type" value="Genomic_DNA"/>
</dbReference>
<dbReference type="GO" id="GO:0000978">
    <property type="term" value="F:RNA polymerase II cis-regulatory region sequence-specific DNA binding"/>
    <property type="evidence" value="ECO:0007669"/>
    <property type="project" value="TreeGrafter"/>
</dbReference>
<feature type="compositionally biased region" description="Basic and acidic residues" evidence="3">
    <location>
        <begin position="31"/>
        <end position="44"/>
    </location>
</feature>
<dbReference type="GO" id="GO:0030154">
    <property type="term" value="P:cell differentiation"/>
    <property type="evidence" value="ECO:0007669"/>
    <property type="project" value="TreeGrafter"/>
</dbReference>
<protein>
    <submittedName>
        <fullName evidence="5">Putative transcription factor SOX-15</fullName>
    </submittedName>
</protein>
<dbReference type="PROSITE" id="PS50118">
    <property type="entry name" value="HMG_BOX_2"/>
    <property type="match status" value="1"/>
</dbReference>
<evidence type="ECO:0000259" key="4">
    <source>
        <dbReference type="PROSITE" id="PS50118"/>
    </source>
</evidence>
<gene>
    <name evidence="5" type="ORF">WN51_11659</name>
</gene>
<keyword evidence="1 2" id="KW-0238">DNA-binding</keyword>
<feature type="compositionally biased region" description="Low complexity" evidence="3">
    <location>
        <begin position="45"/>
        <end position="55"/>
    </location>
</feature>
<dbReference type="Gene3D" id="1.10.30.10">
    <property type="entry name" value="High mobility group box domain"/>
    <property type="match status" value="1"/>
</dbReference>
<dbReference type="PANTHER" id="PTHR10270">
    <property type="entry name" value="SOX TRANSCRIPTION FACTOR"/>
    <property type="match status" value="1"/>
</dbReference>
<keyword evidence="2" id="KW-0539">Nucleus</keyword>
<feature type="region of interest" description="Disordered" evidence="3">
    <location>
        <begin position="221"/>
        <end position="364"/>
    </location>
</feature>
<accession>A0A0N0U5Y8</accession>
<feature type="compositionally biased region" description="Basic and acidic residues" evidence="3">
    <location>
        <begin position="1"/>
        <end position="12"/>
    </location>
</feature>
<dbReference type="InterPro" id="IPR036910">
    <property type="entry name" value="HMG_box_dom_sf"/>
</dbReference>
<feature type="domain" description="HMG box" evidence="4">
    <location>
        <begin position="194"/>
        <end position="227"/>
    </location>
</feature>
<dbReference type="Pfam" id="PF00505">
    <property type="entry name" value="HMG_box"/>
    <property type="match status" value="1"/>
</dbReference>
<dbReference type="SUPFAM" id="SSF47095">
    <property type="entry name" value="HMG-box"/>
    <property type="match status" value="1"/>
</dbReference>
<dbReference type="OrthoDB" id="6247875at2759"/>
<proteinExistence type="predicted"/>
<evidence type="ECO:0000256" key="1">
    <source>
        <dbReference type="ARBA" id="ARBA00023125"/>
    </source>
</evidence>
<dbReference type="GO" id="GO:0001228">
    <property type="term" value="F:DNA-binding transcription activator activity, RNA polymerase II-specific"/>
    <property type="evidence" value="ECO:0007669"/>
    <property type="project" value="TreeGrafter"/>
</dbReference>
<feature type="region of interest" description="Disordered" evidence="3">
    <location>
        <begin position="1"/>
        <end position="64"/>
    </location>
</feature>
<dbReference type="InterPro" id="IPR009071">
    <property type="entry name" value="HMG_box_dom"/>
</dbReference>
<dbReference type="STRING" id="166423.A0A0N0U5Y8"/>
<evidence type="ECO:0000256" key="3">
    <source>
        <dbReference type="SAM" id="MobiDB-lite"/>
    </source>
</evidence>
<dbReference type="AlphaFoldDB" id="A0A0N0U5Y8"/>
<feature type="compositionally biased region" description="Low complexity" evidence="3">
    <location>
        <begin position="239"/>
        <end position="255"/>
    </location>
</feature>
<feature type="compositionally biased region" description="Basic and acidic residues" evidence="3">
    <location>
        <begin position="347"/>
        <end position="364"/>
    </location>
</feature>
<reference evidence="5 6" key="1">
    <citation type="submission" date="2015-07" db="EMBL/GenBank/DDBJ databases">
        <title>The genome of Melipona quadrifasciata.</title>
        <authorList>
            <person name="Pan H."/>
            <person name="Kapheim K."/>
        </authorList>
    </citation>
    <scope>NUCLEOTIDE SEQUENCE [LARGE SCALE GENOMIC DNA]</scope>
    <source>
        <strain evidence="5">0111107301</strain>
        <tissue evidence="5">Whole body</tissue>
    </source>
</reference>
<keyword evidence="6" id="KW-1185">Reference proteome</keyword>
<organism evidence="5 6">
    <name type="scientific">Melipona quadrifasciata</name>
    <dbReference type="NCBI Taxonomy" id="166423"/>
    <lineage>
        <taxon>Eukaryota</taxon>
        <taxon>Metazoa</taxon>
        <taxon>Ecdysozoa</taxon>
        <taxon>Arthropoda</taxon>
        <taxon>Hexapoda</taxon>
        <taxon>Insecta</taxon>
        <taxon>Pterygota</taxon>
        <taxon>Neoptera</taxon>
        <taxon>Endopterygota</taxon>
        <taxon>Hymenoptera</taxon>
        <taxon>Apocrita</taxon>
        <taxon>Aculeata</taxon>
        <taxon>Apoidea</taxon>
        <taxon>Anthophila</taxon>
        <taxon>Apidae</taxon>
        <taxon>Melipona</taxon>
    </lineage>
</organism>
<evidence type="ECO:0000313" key="6">
    <source>
        <dbReference type="Proteomes" id="UP000053105"/>
    </source>
</evidence>
<dbReference type="PANTHER" id="PTHR10270:SF317">
    <property type="entry name" value="TRANSCRIPTION FACTOR SOX-15-RELATED"/>
    <property type="match status" value="1"/>
</dbReference>
<feature type="compositionally biased region" description="Polar residues" evidence="3">
    <location>
        <begin position="256"/>
        <end position="272"/>
    </location>
</feature>